<organism evidence="1 2">
    <name type="scientific">Eumeta variegata</name>
    <name type="common">Bagworm moth</name>
    <name type="synonym">Eumeta japonica</name>
    <dbReference type="NCBI Taxonomy" id="151549"/>
    <lineage>
        <taxon>Eukaryota</taxon>
        <taxon>Metazoa</taxon>
        <taxon>Ecdysozoa</taxon>
        <taxon>Arthropoda</taxon>
        <taxon>Hexapoda</taxon>
        <taxon>Insecta</taxon>
        <taxon>Pterygota</taxon>
        <taxon>Neoptera</taxon>
        <taxon>Endopterygota</taxon>
        <taxon>Lepidoptera</taxon>
        <taxon>Glossata</taxon>
        <taxon>Ditrysia</taxon>
        <taxon>Tineoidea</taxon>
        <taxon>Psychidae</taxon>
        <taxon>Oiketicinae</taxon>
        <taxon>Eumeta</taxon>
    </lineage>
</organism>
<accession>A0A4C1TZC0</accession>
<sequence length="163" mass="18240">MPNRLGIHPELKSLVVPSKTTKMKTRIHNFAANPMALNKNTYYVFGGKTSTDAQSCSIPRWPPGVKISRIRVSSSLFHPFDLPLCEVSRIGVGGMNLSMEGSLEDYPRAGRLVKDSTLEIVGVVNCKSGKRWLEKLTYLLYTYIRDGKFLSTQSSIATFLRQN</sequence>
<reference evidence="1 2" key="1">
    <citation type="journal article" date="2019" name="Commun. Biol.">
        <title>The bagworm genome reveals a unique fibroin gene that provides high tensile strength.</title>
        <authorList>
            <person name="Kono N."/>
            <person name="Nakamura H."/>
            <person name="Ohtoshi R."/>
            <person name="Tomita M."/>
            <person name="Numata K."/>
            <person name="Arakawa K."/>
        </authorList>
    </citation>
    <scope>NUCLEOTIDE SEQUENCE [LARGE SCALE GENOMIC DNA]</scope>
</reference>
<protein>
    <submittedName>
        <fullName evidence="1">Uncharacterized protein</fullName>
    </submittedName>
</protein>
<name>A0A4C1TZC0_EUMVA</name>
<gene>
    <name evidence="1" type="ORF">EVAR_15771_1</name>
</gene>
<comment type="caution">
    <text evidence="1">The sequence shown here is derived from an EMBL/GenBank/DDBJ whole genome shotgun (WGS) entry which is preliminary data.</text>
</comment>
<dbReference type="Proteomes" id="UP000299102">
    <property type="component" value="Unassembled WGS sequence"/>
</dbReference>
<evidence type="ECO:0000313" key="2">
    <source>
        <dbReference type="Proteomes" id="UP000299102"/>
    </source>
</evidence>
<proteinExistence type="predicted"/>
<evidence type="ECO:0000313" key="1">
    <source>
        <dbReference type="EMBL" id="GBP19423.1"/>
    </source>
</evidence>
<dbReference type="EMBL" id="BGZK01000108">
    <property type="protein sequence ID" value="GBP19423.1"/>
    <property type="molecule type" value="Genomic_DNA"/>
</dbReference>
<dbReference type="AlphaFoldDB" id="A0A4C1TZC0"/>
<keyword evidence="2" id="KW-1185">Reference proteome</keyword>